<protein>
    <submittedName>
        <fullName evidence="1">17715_t:CDS:1</fullName>
    </submittedName>
</protein>
<name>A0A9N9BQ33_9GLOM</name>
<accession>A0A9N9BQ33</accession>
<dbReference type="OrthoDB" id="2434869at2759"/>
<evidence type="ECO:0000313" key="2">
    <source>
        <dbReference type="Proteomes" id="UP000789759"/>
    </source>
</evidence>
<evidence type="ECO:0000313" key="1">
    <source>
        <dbReference type="EMBL" id="CAG8571898.1"/>
    </source>
</evidence>
<organism evidence="1 2">
    <name type="scientific">Cetraspora pellucida</name>
    <dbReference type="NCBI Taxonomy" id="1433469"/>
    <lineage>
        <taxon>Eukaryota</taxon>
        <taxon>Fungi</taxon>
        <taxon>Fungi incertae sedis</taxon>
        <taxon>Mucoromycota</taxon>
        <taxon>Glomeromycotina</taxon>
        <taxon>Glomeromycetes</taxon>
        <taxon>Diversisporales</taxon>
        <taxon>Gigasporaceae</taxon>
        <taxon>Cetraspora</taxon>
    </lineage>
</organism>
<dbReference type="InterPro" id="IPR012337">
    <property type="entry name" value="RNaseH-like_sf"/>
</dbReference>
<dbReference type="Proteomes" id="UP000789759">
    <property type="component" value="Unassembled WGS sequence"/>
</dbReference>
<dbReference type="SUPFAM" id="SSF53098">
    <property type="entry name" value="Ribonuclease H-like"/>
    <property type="match status" value="1"/>
</dbReference>
<proteinExistence type="predicted"/>
<comment type="caution">
    <text evidence="1">The sequence shown here is derived from an EMBL/GenBank/DDBJ whole genome shotgun (WGS) entry which is preliminary data.</text>
</comment>
<feature type="non-terminal residue" evidence="1">
    <location>
        <position position="172"/>
    </location>
</feature>
<gene>
    <name evidence="1" type="ORF">CPELLU_LOCUS5693</name>
</gene>
<dbReference type="EMBL" id="CAJVQA010003322">
    <property type="protein sequence ID" value="CAG8571898.1"/>
    <property type="molecule type" value="Genomic_DNA"/>
</dbReference>
<reference evidence="1" key="1">
    <citation type="submission" date="2021-06" db="EMBL/GenBank/DDBJ databases">
        <authorList>
            <person name="Kallberg Y."/>
            <person name="Tangrot J."/>
            <person name="Rosling A."/>
        </authorList>
    </citation>
    <scope>NUCLEOTIDE SEQUENCE</scope>
    <source>
        <strain evidence="1">FL966</strain>
    </source>
</reference>
<dbReference type="AlphaFoldDB" id="A0A9N9BQ33"/>
<sequence>MKNIDFFENHNPLNSKNDDLDSPFGKDSLSDLNSQVYQETNISSLSQNYTLNRRLKKSSTISLILTSIQLTTLKNLHTDVNMTNVINNFLNDFNLKDKTLALTINNKSAMIICERLIAQELQYKLDNIGFSYYYCMAYILNLAAKQGLEMVDSSVEKLKEIQYFKPELDIET</sequence>
<keyword evidence="2" id="KW-1185">Reference proteome</keyword>